<accession>A0A8J8P4U9</accession>
<sequence>MHRTQAVVHLALIKQGSRSPIIRIRAWNSLSERYRPNSKPYTAHTHDRPCDRARQSTYPLDLGPPLGGGPVVT</sequence>
<feature type="region of interest" description="Disordered" evidence="1">
    <location>
        <begin position="35"/>
        <end position="73"/>
    </location>
</feature>
<organism evidence="2 3">
    <name type="scientific">Halteria grandinella</name>
    <dbReference type="NCBI Taxonomy" id="5974"/>
    <lineage>
        <taxon>Eukaryota</taxon>
        <taxon>Sar</taxon>
        <taxon>Alveolata</taxon>
        <taxon>Ciliophora</taxon>
        <taxon>Intramacronucleata</taxon>
        <taxon>Spirotrichea</taxon>
        <taxon>Stichotrichia</taxon>
        <taxon>Sporadotrichida</taxon>
        <taxon>Halteriidae</taxon>
        <taxon>Halteria</taxon>
    </lineage>
</organism>
<keyword evidence="3" id="KW-1185">Reference proteome</keyword>
<evidence type="ECO:0000313" key="2">
    <source>
        <dbReference type="EMBL" id="TNV86024.1"/>
    </source>
</evidence>
<protein>
    <submittedName>
        <fullName evidence="2">Uncharacterized protein</fullName>
    </submittedName>
</protein>
<evidence type="ECO:0000313" key="3">
    <source>
        <dbReference type="Proteomes" id="UP000785679"/>
    </source>
</evidence>
<evidence type="ECO:0000256" key="1">
    <source>
        <dbReference type="SAM" id="MobiDB-lite"/>
    </source>
</evidence>
<dbReference type="AlphaFoldDB" id="A0A8J8P4U9"/>
<reference evidence="2" key="1">
    <citation type="submission" date="2019-06" db="EMBL/GenBank/DDBJ databases">
        <authorList>
            <person name="Zheng W."/>
        </authorList>
    </citation>
    <scope>NUCLEOTIDE SEQUENCE</scope>
    <source>
        <strain evidence="2">QDHG01</strain>
    </source>
</reference>
<gene>
    <name evidence="2" type="ORF">FGO68_gene14861</name>
</gene>
<feature type="compositionally biased region" description="Basic and acidic residues" evidence="1">
    <location>
        <begin position="44"/>
        <end position="54"/>
    </location>
</feature>
<dbReference type="EMBL" id="RRYP01001384">
    <property type="protein sequence ID" value="TNV86024.1"/>
    <property type="molecule type" value="Genomic_DNA"/>
</dbReference>
<name>A0A8J8P4U9_HALGN</name>
<dbReference type="Proteomes" id="UP000785679">
    <property type="component" value="Unassembled WGS sequence"/>
</dbReference>
<proteinExistence type="predicted"/>
<comment type="caution">
    <text evidence="2">The sequence shown here is derived from an EMBL/GenBank/DDBJ whole genome shotgun (WGS) entry which is preliminary data.</text>
</comment>